<dbReference type="PANTHER" id="PTHR42803">
    <property type="entry name" value="ACYL-COA DEHYDROGENASE"/>
    <property type="match status" value="1"/>
</dbReference>
<keyword evidence="3 6" id="KW-0285">Flavoprotein</keyword>
<dbReference type="InterPro" id="IPR009100">
    <property type="entry name" value="AcylCoA_DH/oxidase_NM_dom_sf"/>
</dbReference>
<feature type="domain" description="Acyl-CoA oxidase/dehydrogenase middle" evidence="8">
    <location>
        <begin position="162"/>
        <end position="271"/>
    </location>
</feature>
<evidence type="ECO:0000259" key="9">
    <source>
        <dbReference type="Pfam" id="PF12806"/>
    </source>
</evidence>
<dbReference type="Gene3D" id="2.40.110.20">
    <property type="match status" value="1"/>
</dbReference>
<evidence type="ECO:0000256" key="6">
    <source>
        <dbReference type="RuleBase" id="RU362125"/>
    </source>
</evidence>
<evidence type="ECO:0000313" key="10">
    <source>
        <dbReference type="EMBL" id="MEX3738095.1"/>
    </source>
</evidence>
<evidence type="ECO:0000256" key="4">
    <source>
        <dbReference type="ARBA" id="ARBA00022827"/>
    </source>
</evidence>
<dbReference type="RefSeq" id="WP_368572710.1">
    <property type="nucleotide sequence ID" value="NZ_JBDLOU010000011.1"/>
</dbReference>
<dbReference type="InterPro" id="IPR025878">
    <property type="entry name" value="Acyl-CoA_dh-like_C_dom"/>
</dbReference>
<dbReference type="InterPro" id="IPR006091">
    <property type="entry name" value="Acyl-CoA_Oxase/DH_mid-dom"/>
</dbReference>
<proteinExistence type="inferred from homology"/>
<evidence type="ECO:0000256" key="5">
    <source>
        <dbReference type="ARBA" id="ARBA00023002"/>
    </source>
</evidence>
<accession>A0ABV3VCZ8</accession>
<dbReference type="Proteomes" id="UP001558474">
    <property type="component" value="Unassembled WGS sequence"/>
</dbReference>
<dbReference type="InterPro" id="IPR009075">
    <property type="entry name" value="AcylCo_DH/oxidase_C"/>
</dbReference>
<comment type="similarity">
    <text evidence="2 6">Belongs to the acyl-CoA dehydrogenase family.</text>
</comment>
<comment type="caution">
    <text evidence="10">The sequence shown here is derived from an EMBL/GenBank/DDBJ whole genome shotgun (WGS) entry which is preliminary data.</text>
</comment>
<keyword evidence="4 6" id="KW-0274">FAD</keyword>
<name>A0ABV3VCZ8_9MYCO</name>
<dbReference type="SUPFAM" id="SSF56645">
    <property type="entry name" value="Acyl-CoA dehydrogenase NM domain-like"/>
    <property type="match status" value="1"/>
</dbReference>
<protein>
    <submittedName>
        <fullName evidence="10">Acyl-CoA dehydrogenase</fullName>
    </submittedName>
</protein>
<evidence type="ECO:0000256" key="2">
    <source>
        <dbReference type="ARBA" id="ARBA00009347"/>
    </source>
</evidence>
<dbReference type="Pfam" id="PF12806">
    <property type="entry name" value="Acyl-CoA_dh_C"/>
    <property type="match status" value="1"/>
</dbReference>
<evidence type="ECO:0000256" key="1">
    <source>
        <dbReference type="ARBA" id="ARBA00001974"/>
    </source>
</evidence>
<dbReference type="EMBL" id="JBDLOU010000011">
    <property type="protein sequence ID" value="MEX3738095.1"/>
    <property type="molecule type" value="Genomic_DNA"/>
</dbReference>
<sequence>MSHYKSNVRDQVFNLFDVFGLDKALGAGDYADLDAETAREMLNEMARLAEGPIAESFADGDRNPPVFDPKTHTVALPESFKKSVRAAIDGGWDKVGLYEELGGVPAPKALLWALNEHILGANPAVWMYAGGAAFAQIFYDNATEEQKKWAVLASERGWGATMVLTEPDAGSDVGAGRTKAVKQEDGSWHIDGVKRFITSADSDDLFENIFHLVLARPEGAGPGTKGLSLFFVPKFLFDFETGELGERNGVYVTNVEHKMGLKVSATCELTFGQHDKPAVGWLVGEVHNGIAQMFDVIEQARMMVGTKAIATLSTGYLNALEYAKERVQGADLTQMMDKTAPRVTITHHPDVRRSLMTQKSYAEGMRALYLYTATFQDKDVAKALHGVEPELAHKVNDLLLPVVKGFGSEQAYAKLTESLQTLGGSGFLQDYPIEQYIRDAKIDSLYEGTTAIQAQDFFFRKIVRDKGQALAFVAGEIEQFIKNETGNGRLKTERELLGTALADVQGMAASLTGYLMAAQEDAASIYKVGLGSVRFLLSVGDLLLGWLLARQAAVAIEKLDAGATGEDRTYLEGKIAAASFFAKNMLPLLTSTRQVIETIDNEVMELDEAAF</sequence>
<dbReference type="InterPro" id="IPR052166">
    <property type="entry name" value="Diverse_Acyl-CoA_DH"/>
</dbReference>
<keyword evidence="5 6" id="KW-0560">Oxidoreductase</keyword>
<reference evidence="10 11" key="1">
    <citation type="submission" date="2024-04" db="EMBL/GenBank/DDBJ databases">
        <title>Genomic Markers of Mycobacteria.</title>
        <authorList>
            <person name="Soliman M.S."/>
            <person name="Elkholy A."/>
            <person name="Soliman N.S."/>
            <person name="Abbas A."/>
            <person name="Khayrat S."/>
            <person name="Shawky S."/>
        </authorList>
    </citation>
    <scope>NUCLEOTIDE SEQUENCE [LARGE SCALE GENOMIC DNA]</scope>
    <source>
        <strain evidence="10 11">Egy-CU-AM5</strain>
    </source>
</reference>
<comment type="cofactor">
    <cofactor evidence="1 6">
        <name>FAD</name>
        <dbReference type="ChEBI" id="CHEBI:57692"/>
    </cofactor>
</comment>
<keyword evidence="11" id="KW-1185">Reference proteome</keyword>
<evidence type="ECO:0000256" key="3">
    <source>
        <dbReference type="ARBA" id="ARBA00022630"/>
    </source>
</evidence>
<dbReference type="Pfam" id="PF00441">
    <property type="entry name" value="Acyl-CoA_dh_1"/>
    <property type="match status" value="1"/>
</dbReference>
<dbReference type="Pfam" id="PF02770">
    <property type="entry name" value="Acyl-CoA_dh_M"/>
    <property type="match status" value="1"/>
</dbReference>
<gene>
    <name evidence="10" type="ORF">ABFW12_07580</name>
</gene>
<organism evidence="10 11">
    <name type="scientific">Mycolicibacterium porcinum</name>
    <dbReference type="NCBI Taxonomy" id="39693"/>
    <lineage>
        <taxon>Bacteria</taxon>
        <taxon>Bacillati</taxon>
        <taxon>Actinomycetota</taxon>
        <taxon>Actinomycetes</taxon>
        <taxon>Mycobacteriales</taxon>
        <taxon>Mycobacteriaceae</taxon>
        <taxon>Mycolicibacterium</taxon>
    </lineage>
</organism>
<evidence type="ECO:0000259" key="8">
    <source>
        <dbReference type="Pfam" id="PF02770"/>
    </source>
</evidence>
<dbReference type="PANTHER" id="PTHR42803:SF1">
    <property type="entry name" value="BROAD-SPECIFICITY LINEAR ACYL-COA DEHYDROGENASE FADE5"/>
    <property type="match status" value="1"/>
</dbReference>
<feature type="domain" description="Acetyl-CoA dehydrogenase-like C-terminal" evidence="9">
    <location>
        <begin position="474"/>
        <end position="607"/>
    </location>
</feature>
<evidence type="ECO:0000313" key="11">
    <source>
        <dbReference type="Proteomes" id="UP001558474"/>
    </source>
</evidence>
<evidence type="ECO:0000259" key="7">
    <source>
        <dbReference type="Pfam" id="PF00441"/>
    </source>
</evidence>
<dbReference type="Gene3D" id="1.20.140.10">
    <property type="entry name" value="Butyryl-CoA Dehydrogenase, subunit A, domain 3"/>
    <property type="match status" value="1"/>
</dbReference>
<dbReference type="SUPFAM" id="SSF47203">
    <property type="entry name" value="Acyl-CoA dehydrogenase C-terminal domain-like"/>
    <property type="match status" value="1"/>
</dbReference>
<dbReference type="InterPro" id="IPR036250">
    <property type="entry name" value="AcylCo_DH-like_C"/>
</dbReference>
<feature type="domain" description="Acyl-CoA dehydrogenase/oxidase C-terminal" evidence="7">
    <location>
        <begin position="288"/>
        <end position="454"/>
    </location>
</feature>